<sequence>AYYNDKFTRRQLYTAWDNRKDEARLFRGLDALTRHGIKPDHIMVYMLIGYWPGETVEDWEHRRRQLRAFGARPYPMPYVRTKETVGFQRWIVGAYDKRVSWSDWVAAGYEPRRLARVA</sequence>
<name>A0A0F9K8J9_9ZZZZ</name>
<accession>A0A0F9K8J9</accession>
<reference evidence="1" key="1">
    <citation type="journal article" date="2015" name="Nature">
        <title>Complex archaea that bridge the gap between prokaryotes and eukaryotes.</title>
        <authorList>
            <person name="Spang A."/>
            <person name="Saw J.H."/>
            <person name="Jorgensen S.L."/>
            <person name="Zaremba-Niedzwiedzka K."/>
            <person name="Martijn J."/>
            <person name="Lind A.E."/>
            <person name="van Eijk R."/>
            <person name="Schleper C."/>
            <person name="Guy L."/>
            <person name="Ettema T.J."/>
        </authorList>
    </citation>
    <scope>NUCLEOTIDE SEQUENCE</scope>
</reference>
<proteinExistence type="predicted"/>
<comment type="caution">
    <text evidence="1">The sequence shown here is derived from an EMBL/GenBank/DDBJ whole genome shotgun (WGS) entry which is preliminary data.</text>
</comment>
<feature type="non-terminal residue" evidence="1">
    <location>
        <position position="1"/>
    </location>
</feature>
<gene>
    <name evidence="1" type="ORF">LCGC14_1435270</name>
</gene>
<evidence type="ECO:0000313" key="1">
    <source>
        <dbReference type="EMBL" id="KKM70981.1"/>
    </source>
</evidence>
<protein>
    <submittedName>
        <fullName evidence="1">Uncharacterized protein</fullName>
    </submittedName>
</protein>
<dbReference type="AlphaFoldDB" id="A0A0F9K8J9"/>
<dbReference type="EMBL" id="LAZR01009718">
    <property type="protein sequence ID" value="KKM70981.1"/>
    <property type="molecule type" value="Genomic_DNA"/>
</dbReference>
<organism evidence="1">
    <name type="scientific">marine sediment metagenome</name>
    <dbReference type="NCBI Taxonomy" id="412755"/>
    <lineage>
        <taxon>unclassified sequences</taxon>
        <taxon>metagenomes</taxon>
        <taxon>ecological metagenomes</taxon>
    </lineage>
</organism>